<gene>
    <name evidence="1" type="ORF">HPBE_LOCUS21410</name>
</gene>
<keyword evidence="2" id="KW-1185">Reference proteome</keyword>
<evidence type="ECO:0000313" key="3">
    <source>
        <dbReference type="WBParaSite" id="HPBE_0002141101-mRNA-1"/>
    </source>
</evidence>
<dbReference type="Proteomes" id="UP000050761">
    <property type="component" value="Unassembled WGS sequence"/>
</dbReference>
<evidence type="ECO:0000313" key="2">
    <source>
        <dbReference type="Proteomes" id="UP000050761"/>
    </source>
</evidence>
<name>A0A183GG35_HELPZ</name>
<sequence length="115" mass="12745">MFCLTNQSFPKYEQALTHIGNREYEKRQEKFIPRGPHPSSSCCTYLHSAPLWSDSAAQAALKLLSSLSRKYEAGFRSLQAQNCLGTPGCGSFKPPAAVEEQRSATDQPVAFFDVD</sequence>
<dbReference type="EMBL" id="UZAH01032975">
    <property type="protein sequence ID" value="VDP25170.1"/>
    <property type="molecule type" value="Genomic_DNA"/>
</dbReference>
<reference evidence="3" key="2">
    <citation type="submission" date="2019-09" db="UniProtKB">
        <authorList>
            <consortium name="WormBaseParasite"/>
        </authorList>
    </citation>
    <scope>IDENTIFICATION</scope>
</reference>
<protein>
    <submittedName>
        <fullName evidence="1 3">Uncharacterized protein</fullName>
    </submittedName>
</protein>
<proteinExistence type="predicted"/>
<reference evidence="1 2" key="1">
    <citation type="submission" date="2018-11" db="EMBL/GenBank/DDBJ databases">
        <authorList>
            <consortium name="Pathogen Informatics"/>
        </authorList>
    </citation>
    <scope>NUCLEOTIDE SEQUENCE [LARGE SCALE GENOMIC DNA]</scope>
</reference>
<evidence type="ECO:0000313" key="1">
    <source>
        <dbReference type="EMBL" id="VDP25170.1"/>
    </source>
</evidence>
<accession>A0A3P8C354</accession>
<accession>A0A183GG35</accession>
<dbReference type="WBParaSite" id="HPBE_0002141101-mRNA-1">
    <property type="protein sequence ID" value="HPBE_0002141101-mRNA-1"/>
    <property type="gene ID" value="HPBE_0002141101"/>
</dbReference>
<organism evidence="2 3">
    <name type="scientific">Heligmosomoides polygyrus</name>
    <name type="common">Parasitic roundworm</name>
    <dbReference type="NCBI Taxonomy" id="6339"/>
    <lineage>
        <taxon>Eukaryota</taxon>
        <taxon>Metazoa</taxon>
        <taxon>Ecdysozoa</taxon>
        <taxon>Nematoda</taxon>
        <taxon>Chromadorea</taxon>
        <taxon>Rhabditida</taxon>
        <taxon>Rhabditina</taxon>
        <taxon>Rhabditomorpha</taxon>
        <taxon>Strongyloidea</taxon>
        <taxon>Heligmosomidae</taxon>
        <taxon>Heligmosomoides</taxon>
    </lineage>
</organism>
<dbReference type="AlphaFoldDB" id="A0A183GG35"/>